<comment type="caution">
    <text evidence="1">The sequence shown here is derived from an EMBL/GenBank/DDBJ whole genome shotgun (WGS) entry which is preliminary data.</text>
</comment>
<accession>A0A2H5Y8F0</accession>
<name>A0A2H5Y8F0_9CHLR</name>
<protein>
    <submittedName>
        <fullName evidence="1">Uncharacterized protein</fullName>
    </submittedName>
</protein>
<dbReference type="Proteomes" id="UP000236642">
    <property type="component" value="Unassembled WGS sequence"/>
</dbReference>
<sequence>MQDPFQESLHHQRLNGVRPEDRGYFFQASSALEQRQRWGGGLRALCPRPLRGQIDNHEGAIPSGRPQQLGQEQIHLAGSLPILAEQTRNREPVAHVELIRVGAPIHRLKTLPRYIRAIEDLLNLLIP</sequence>
<gene>
    <name evidence="1" type="ORF">HRbin22_01960</name>
</gene>
<organism evidence="1 2">
    <name type="scientific">Candidatus Thermoflexus japonica</name>
    <dbReference type="NCBI Taxonomy" id="2035417"/>
    <lineage>
        <taxon>Bacteria</taxon>
        <taxon>Bacillati</taxon>
        <taxon>Chloroflexota</taxon>
        <taxon>Thermoflexia</taxon>
        <taxon>Thermoflexales</taxon>
        <taxon>Thermoflexaceae</taxon>
        <taxon>Thermoflexus</taxon>
    </lineage>
</organism>
<reference evidence="2" key="1">
    <citation type="submission" date="2017-09" db="EMBL/GenBank/DDBJ databases">
        <title>Metaegenomics of thermophilic ammonia-oxidizing enrichment culture.</title>
        <authorList>
            <person name="Kato S."/>
            <person name="Suzuki K."/>
        </authorList>
    </citation>
    <scope>NUCLEOTIDE SEQUENCE [LARGE SCALE GENOMIC DNA]</scope>
</reference>
<evidence type="ECO:0000313" key="2">
    <source>
        <dbReference type="Proteomes" id="UP000236642"/>
    </source>
</evidence>
<dbReference type="EMBL" id="BEHY01000059">
    <property type="protein sequence ID" value="GBD09700.1"/>
    <property type="molecule type" value="Genomic_DNA"/>
</dbReference>
<dbReference type="AlphaFoldDB" id="A0A2H5Y8F0"/>
<evidence type="ECO:0000313" key="1">
    <source>
        <dbReference type="EMBL" id="GBD09700.1"/>
    </source>
</evidence>
<proteinExistence type="predicted"/>